<feature type="chain" id="PRO_5038880979" evidence="1">
    <location>
        <begin position="22"/>
        <end position="69"/>
    </location>
</feature>
<protein>
    <submittedName>
        <fullName evidence="2">Uncharacterized protein</fullName>
    </submittedName>
</protein>
<organism evidence="2 4">
    <name type="scientific">Exiguobacterium indicum</name>
    <dbReference type="NCBI Taxonomy" id="296995"/>
    <lineage>
        <taxon>Bacteria</taxon>
        <taxon>Bacillati</taxon>
        <taxon>Bacillota</taxon>
        <taxon>Bacilli</taxon>
        <taxon>Bacillales</taxon>
        <taxon>Bacillales Family XII. Incertae Sedis</taxon>
        <taxon>Exiguobacterium</taxon>
    </lineage>
</organism>
<sequence>MKLRKWILPFVLLLCLASPNAATTYVKWTVAPTGHYLERLQAADIPYKVRQHTLYIQEKDLRRVTSCCT</sequence>
<name>A0A0V8GKV3_9BACL</name>
<accession>A0A0V8GKV3</accession>
<feature type="signal peptide" evidence="1">
    <location>
        <begin position="1"/>
        <end position="21"/>
    </location>
</feature>
<keyword evidence="1" id="KW-0732">Signal</keyword>
<evidence type="ECO:0000313" key="3">
    <source>
        <dbReference type="EMBL" id="KTR27817.1"/>
    </source>
</evidence>
<evidence type="ECO:0000313" key="4">
    <source>
        <dbReference type="Proteomes" id="UP000053797"/>
    </source>
</evidence>
<dbReference type="Proteomes" id="UP000072605">
    <property type="component" value="Unassembled WGS sequence"/>
</dbReference>
<dbReference type="RefSeq" id="WP_058264961.1">
    <property type="nucleotide sequence ID" value="NZ_FMYN01000001.1"/>
</dbReference>
<evidence type="ECO:0000313" key="5">
    <source>
        <dbReference type="Proteomes" id="UP000072605"/>
    </source>
</evidence>
<dbReference type="Proteomes" id="UP000053797">
    <property type="component" value="Unassembled WGS sequence"/>
</dbReference>
<dbReference type="EMBL" id="LNQL01000001">
    <property type="protein sequence ID" value="KSU50936.1"/>
    <property type="molecule type" value="Genomic_DNA"/>
</dbReference>
<evidence type="ECO:0000313" key="2">
    <source>
        <dbReference type="EMBL" id="KSU50936.1"/>
    </source>
</evidence>
<dbReference type="AlphaFoldDB" id="A0A0V8GKV3"/>
<reference evidence="3 5" key="2">
    <citation type="journal article" date="2016" name="Front. Microbiol.">
        <title>Genomic Resource of Rice Seed Associated Bacteria.</title>
        <authorList>
            <person name="Midha S."/>
            <person name="Bansal K."/>
            <person name="Sharma S."/>
            <person name="Kumar N."/>
            <person name="Patil P.P."/>
            <person name="Chaudhry V."/>
            <person name="Patil P.B."/>
        </authorList>
    </citation>
    <scope>NUCLEOTIDE SEQUENCE [LARGE SCALE GENOMIC DNA]</scope>
    <source>
        <strain evidence="3 5">RSA11</strain>
    </source>
</reference>
<reference evidence="2 4" key="1">
    <citation type="journal article" date="2015" name="Int. J. Syst. Evol. Microbiol.">
        <title>Exiguobacterium enclense sp. nov., isolated from sediment.</title>
        <authorList>
            <person name="Dastager S.G."/>
            <person name="Mawlankar R."/>
            <person name="Sonalkar V.V."/>
            <person name="Thorat M.N."/>
            <person name="Mual P."/>
            <person name="Verma A."/>
            <person name="Krishnamurthi S."/>
            <person name="Tang S.K."/>
            <person name="Li W.J."/>
        </authorList>
    </citation>
    <scope>NUCLEOTIDE SEQUENCE [LARGE SCALE GENOMIC DNA]</scope>
    <source>
        <strain evidence="2 4">NIO-1109</strain>
    </source>
</reference>
<comment type="caution">
    <text evidence="2">The sequence shown here is derived from an EMBL/GenBank/DDBJ whole genome shotgun (WGS) entry which is preliminary data.</text>
</comment>
<gene>
    <name evidence="2" type="ORF">AS033_06025</name>
    <name evidence="3" type="ORF">RSA11_03895</name>
</gene>
<proteinExistence type="predicted"/>
<dbReference type="EMBL" id="LDQV01000012">
    <property type="protein sequence ID" value="KTR27817.1"/>
    <property type="molecule type" value="Genomic_DNA"/>
</dbReference>
<evidence type="ECO:0000256" key="1">
    <source>
        <dbReference type="SAM" id="SignalP"/>
    </source>
</evidence>
<dbReference type="OrthoDB" id="2356874at2"/>